<dbReference type="InterPro" id="IPR048634">
    <property type="entry name" value="SecD_SecF_C"/>
</dbReference>
<reference evidence="11" key="1">
    <citation type="submission" date="2021-10" db="EMBL/GenBank/DDBJ databases">
        <title>Genome Sequence of The Candidatus Hydrogeosomobacter endosymbioticus, an Intracellular Bacterial Symbiont of the Anaerobic Ciliate GW7.</title>
        <authorList>
            <person name="Shiohama Y."/>
            <person name="Shinzato N."/>
        </authorList>
    </citation>
    <scope>NUCLEOTIDE SEQUENCE [LARGE SCALE GENOMIC DNA]</scope>
    <source>
        <strain evidence="11">200920</strain>
    </source>
</reference>
<sequence length="320" mass="35380">MAIISIPNNANFPFAKNKWMPVILFVGFIAACFIASLIKGINYGIDFKGGIVIEAELPANQSMDLNEIRSKLKKALGNREISIQEIGAKSGKALMIRTEKDEKKDVEHSIKPIKDTLDHKTVYRKIEFTGPKVGQELINNGIKSVFWALFAITLYVCVRFKWQYGVCSILALLHDCVGIIGFFAVSQKEFNEGAVVAILITASYSINDTVIIFDRIREKLAMKRGTDFSEIVNRGINETLPRTILTSTTTLLALFTLYMFGGNIVSDFSLPILIGIFIGSYSSIFISGPLLVWFKELGATGSLVTDEKSNKESNSPVTST</sequence>
<dbReference type="InterPro" id="IPR022813">
    <property type="entry name" value="SecD/SecF_arch_bac"/>
</dbReference>
<dbReference type="InterPro" id="IPR022645">
    <property type="entry name" value="SecD/SecF_bac"/>
</dbReference>
<evidence type="ECO:0000313" key="12">
    <source>
        <dbReference type="Proteomes" id="UP001320209"/>
    </source>
</evidence>
<comment type="caution">
    <text evidence="9">Lacks conserved residue(s) required for the propagation of feature annotation.</text>
</comment>
<feature type="transmembrane region" description="Helical" evidence="9">
    <location>
        <begin position="243"/>
        <end position="260"/>
    </location>
</feature>
<dbReference type="NCBIfam" id="TIGR00916">
    <property type="entry name" value="2A0604s01"/>
    <property type="match status" value="1"/>
</dbReference>
<name>A0ABM7V8L8_9PROT</name>
<dbReference type="NCBIfam" id="TIGR00966">
    <property type="entry name" value="transloc_SecF"/>
    <property type="match status" value="1"/>
</dbReference>
<keyword evidence="7 9" id="KW-0811">Translocation</keyword>
<comment type="subunit">
    <text evidence="9">Forms a complex with SecD. Part of the essential Sec protein translocation apparatus which comprises SecA, SecYEG and auxiliary proteins SecDF-YajC and YidC.</text>
</comment>
<comment type="function">
    <text evidence="9">Part of the Sec protein translocase complex. Interacts with the SecYEG preprotein conducting channel. SecDF uses the proton motive force (PMF) to complete protein translocation after the ATP-dependent function of SecA.</text>
</comment>
<dbReference type="Proteomes" id="UP001320209">
    <property type="component" value="Chromosome"/>
</dbReference>
<dbReference type="PANTHER" id="PTHR30081:SF8">
    <property type="entry name" value="PROTEIN TRANSLOCASE SUBUNIT SECF"/>
    <property type="match status" value="1"/>
</dbReference>
<organism evidence="11 12">
    <name type="scientific">Candidatus Hydrogenosomobacter endosymbioticus</name>
    <dbReference type="NCBI Taxonomy" id="2558174"/>
    <lineage>
        <taxon>Bacteria</taxon>
        <taxon>Pseudomonadati</taxon>
        <taxon>Pseudomonadota</taxon>
        <taxon>Alphaproteobacteria</taxon>
        <taxon>Holosporales</taxon>
        <taxon>Holosporaceae</taxon>
        <taxon>Candidatus Hydrogenosomobacter</taxon>
    </lineage>
</organism>
<comment type="subcellular location">
    <subcellularLocation>
        <location evidence="1 9">Cell membrane</location>
        <topology evidence="1 9">Multi-pass membrane protein</topology>
    </subcellularLocation>
</comment>
<evidence type="ECO:0000259" key="10">
    <source>
        <dbReference type="Pfam" id="PF02355"/>
    </source>
</evidence>
<evidence type="ECO:0000256" key="2">
    <source>
        <dbReference type="ARBA" id="ARBA00022448"/>
    </source>
</evidence>
<dbReference type="EMBL" id="AP025225">
    <property type="protein sequence ID" value="BDB96130.1"/>
    <property type="molecule type" value="Genomic_DNA"/>
</dbReference>
<dbReference type="InterPro" id="IPR022646">
    <property type="entry name" value="SecD/SecF_CS"/>
</dbReference>
<dbReference type="SUPFAM" id="SSF82866">
    <property type="entry name" value="Multidrug efflux transporter AcrB transmembrane domain"/>
    <property type="match status" value="1"/>
</dbReference>
<evidence type="ECO:0000256" key="7">
    <source>
        <dbReference type="ARBA" id="ARBA00023010"/>
    </source>
</evidence>
<feature type="domain" description="Protein export membrane protein SecD/SecF C-terminal" evidence="10">
    <location>
        <begin position="115"/>
        <end position="296"/>
    </location>
</feature>
<protein>
    <recommendedName>
        <fullName evidence="9">Protein-export membrane protein SecF</fullName>
    </recommendedName>
</protein>
<comment type="similarity">
    <text evidence="9">Belongs to the SecD/SecF family. SecF subfamily.</text>
</comment>
<dbReference type="Pfam" id="PF02355">
    <property type="entry name" value="SecD_SecF_C"/>
    <property type="match status" value="1"/>
</dbReference>
<feature type="transmembrane region" description="Helical" evidence="9">
    <location>
        <begin position="164"/>
        <end position="187"/>
    </location>
</feature>
<feature type="transmembrane region" description="Helical" evidence="9">
    <location>
        <begin position="272"/>
        <end position="294"/>
    </location>
</feature>
<evidence type="ECO:0000256" key="3">
    <source>
        <dbReference type="ARBA" id="ARBA00022475"/>
    </source>
</evidence>
<keyword evidence="5 9" id="KW-0653">Protein transport</keyword>
<evidence type="ECO:0000313" key="11">
    <source>
        <dbReference type="EMBL" id="BDB96130.1"/>
    </source>
</evidence>
<keyword evidence="4 9" id="KW-0812">Transmembrane</keyword>
<gene>
    <name evidence="9" type="primary">secF</name>
    <name evidence="11" type="ORF">HYD_2630</name>
</gene>
<evidence type="ECO:0000256" key="8">
    <source>
        <dbReference type="ARBA" id="ARBA00023136"/>
    </source>
</evidence>
<feature type="transmembrane region" description="Helical" evidence="9">
    <location>
        <begin position="193"/>
        <end position="213"/>
    </location>
</feature>
<dbReference type="InterPro" id="IPR005665">
    <property type="entry name" value="SecF_bac"/>
</dbReference>
<keyword evidence="8 9" id="KW-0472">Membrane</keyword>
<evidence type="ECO:0000256" key="4">
    <source>
        <dbReference type="ARBA" id="ARBA00022692"/>
    </source>
</evidence>
<keyword evidence="2 9" id="KW-0813">Transport</keyword>
<dbReference type="PRINTS" id="PR01755">
    <property type="entry name" value="SECFTRNLCASE"/>
</dbReference>
<dbReference type="RefSeq" id="WP_236865595.1">
    <property type="nucleotide sequence ID" value="NZ_AP025225.1"/>
</dbReference>
<dbReference type="PANTHER" id="PTHR30081">
    <property type="entry name" value="PROTEIN-EXPORT MEMBRANE PROTEIN SEC"/>
    <property type="match status" value="1"/>
</dbReference>
<accession>A0ABM7V8L8</accession>
<dbReference type="Gene3D" id="1.20.1640.10">
    <property type="entry name" value="Multidrug efflux transporter AcrB transmembrane domain"/>
    <property type="match status" value="1"/>
</dbReference>
<evidence type="ECO:0000256" key="6">
    <source>
        <dbReference type="ARBA" id="ARBA00022989"/>
    </source>
</evidence>
<proteinExistence type="inferred from homology"/>
<dbReference type="InterPro" id="IPR055344">
    <property type="entry name" value="SecD_SecF_C_bact"/>
</dbReference>
<evidence type="ECO:0000256" key="1">
    <source>
        <dbReference type="ARBA" id="ARBA00004651"/>
    </source>
</evidence>
<dbReference type="HAMAP" id="MF_01464_B">
    <property type="entry name" value="SecF_B"/>
    <property type="match status" value="1"/>
</dbReference>
<evidence type="ECO:0000256" key="9">
    <source>
        <dbReference type="HAMAP-Rule" id="MF_01464"/>
    </source>
</evidence>
<evidence type="ECO:0000256" key="5">
    <source>
        <dbReference type="ARBA" id="ARBA00022927"/>
    </source>
</evidence>
<feature type="transmembrane region" description="Helical" evidence="9">
    <location>
        <begin position="19"/>
        <end position="38"/>
    </location>
</feature>
<keyword evidence="12" id="KW-1185">Reference proteome</keyword>
<dbReference type="Pfam" id="PF07549">
    <property type="entry name" value="Sec_GG"/>
    <property type="match status" value="1"/>
</dbReference>
<keyword evidence="6 9" id="KW-1133">Transmembrane helix</keyword>
<keyword evidence="3 9" id="KW-1003">Cell membrane</keyword>